<keyword evidence="8 11" id="KW-1133">Transmembrane helix</keyword>
<evidence type="ECO:0000256" key="2">
    <source>
        <dbReference type="ARBA" id="ARBA00004141"/>
    </source>
</evidence>
<dbReference type="InterPro" id="IPR001478">
    <property type="entry name" value="PDZ"/>
</dbReference>
<dbReference type="PANTHER" id="PTHR42837:SF2">
    <property type="entry name" value="MEMBRANE METALLOPROTEASE ARASP2, CHLOROPLASTIC-RELATED"/>
    <property type="match status" value="1"/>
</dbReference>
<reference evidence="14" key="1">
    <citation type="submission" date="2017-09" db="EMBL/GenBank/DDBJ databases">
        <title>Depth-based differentiation of microbial function through sediment-hosted aquifers and enrichment of novel symbionts in the deep terrestrial subsurface.</title>
        <authorList>
            <person name="Probst A.J."/>
            <person name="Ladd B."/>
            <person name="Jarett J.K."/>
            <person name="Geller-Mcgrath D.E."/>
            <person name="Sieber C.M.K."/>
            <person name="Emerson J.B."/>
            <person name="Anantharaman K."/>
            <person name="Thomas B.C."/>
            <person name="Malmstrom R."/>
            <person name="Stieglmeier M."/>
            <person name="Klingl A."/>
            <person name="Woyke T."/>
            <person name="Ryan C.M."/>
            <person name="Banfield J.F."/>
        </authorList>
    </citation>
    <scope>NUCLEOTIDE SEQUENCE [LARGE SCALE GENOMIC DNA]</scope>
</reference>
<dbReference type="AlphaFoldDB" id="A0A2M8KIG0"/>
<dbReference type="InterPro" id="IPR004387">
    <property type="entry name" value="Pept_M50_Zn"/>
</dbReference>
<dbReference type="NCBIfam" id="TIGR00054">
    <property type="entry name" value="RIP metalloprotease RseP"/>
    <property type="match status" value="1"/>
</dbReference>
<keyword evidence="11" id="KW-0479">Metal-binding</keyword>
<dbReference type="Pfam" id="PF02163">
    <property type="entry name" value="Peptidase_M50"/>
    <property type="match status" value="1"/>
</dbReference>
<evidence type="ECO:0000256" key="1">
    <source>
        <dbReference type="ARBA" id="ARBA00001947"/>
    </source>
</evidence>
<evidence type="ECO:0000259" key="12">
    <source>
        <dbReference type="SMART" id="SM00228"/>
    </source>
</evidence>
<accession>A0A2M8KIG0</accession>
<evidence type="ECO:0000313" key="13">
    <source>
        <dbReference type="EMBL" id="PJE59697.1"/>
    </source>
</evidence>
<feature type="transmembrane region" description="Helical" evidence="11">
    <location>
        <begin position="335"/>
        <end position="352"/>
    </location>
</feature>
<evidence type="ECO:0000256" key="7">
    <source>
        <dbReference type="ARBA" id="ARBA00022833"/>
    </source>
</evidence>
<keyword evidence="4 13" id="KW-0645">Protease</keyword>
<name>A0A2M8KIG0_9BACT</name>
<keyword evidence="5 11" id="KW-0812">Transmembrane</keyword>
<dbReference type="Pfam" id="PF17820">
    <property type="entry name" value="PDZ_6"/>
    <property type="match status" value="1"/>
</dbReference>
<comment type="caution">
    <text evidence="13">The sequence shown here is derived from an EMBL/GenBank/DDBJ whole genome shotgun (WGS) entry which is preliminary data.</text>
</comment>
<comment type="cofactor">
    <cofactor evidence="1 11">
        <name>Zn(2+)</name>
        <dbReference type="ChEBI" id="CHEBI:29105"/>
    </cofactor>
</comment>
<keyword evidence="6 11" id="KW-0378">Hydrolase</keyword>
<evidence type="ECO:0000256" key="5">
    <source>
        <dbReference type="ARBA" id="ARBA00022692"/>
    </source>
</evidence>
<dbReference type="GO" id="GO:0006508">
    <property type="term" value="P:proteolysis"/>
    <property type="evidence" value="ECO:0007669"/>
    <property type="project" value="UniProtKB-KW"/>
</dbReference>
<dbReference type="GO" id="GO:0016020">
    <property type="term" value="C:membrane"/>
    <property type="evidence" value="ECO:0007669"/>
    <property type="project" value="UniProtKB-SubCell"/>
</dbReference>
<dbReference type="SUPFAM" id="SSF50156">
    <property type="entry name" value="PDZ domain-like"/>
    <property type="match status" value="1"/>
</dbReference>
<comment type="subcellular location">
    <subcellularLocation>
        <location evidence="2">Membrane</location>
        <topology evidence="2">Multi-pass membrane protein</topology>
    </subcellularLocation>
</comment>
<dbReference type="InterPro" id="IPR036034">
    <property type="entry name" value="PDZ_sf"/>
</dbReference>
<evidence type="ECO:0000256" key="4">
    <source>
        <dbReference type="ARBA" id="ARBA00022670"/>
    </source>
</evidence>
<evidence type="ECO:0000256" key="9">
    <source>
        <dbReference type="ARBA" id="ARBA00023049"/>
    </source>
</evidence>
<dbReference type="Gene3D" id="2.30.42.10">
    <property type="match status" value="1"/>
</dbReference>
<comment type="similarity">
    <text evidence="3 11">Belongs to the peptidase M50B family.</text>
</comment>
<protein>
    <recommendedName>
        <fullName evidence="11">Zinc metalloprotease</fullName>
        <ecNumber evidence="11">3.4.24.-</ecNumber>
    </recommendedName>
</protein>
<dbReference type="PANTHER" id="PTHR42837">
    <property type="entry name" value="REGULATOR OF SIGMA-E PROTEASE RSEP"/>
    <property type="match status" value="1"/>
</dbReference>
<dbReference type="GO" id="GO:0046872">
    <property type="term" value="F:metal ion binding"/>
    <property type="evidence" value="ECO:0007669"/>
    <property type="project" value="UniProtKB-KW"/>
</dbReference>
<keyword evidence="10 11" id="KW-0472">Membrane</keyword>
<evidence type="ECO:0000256" key="11">
    <source>
        <dbReference type="RuleBase" id="RU362031"/>
    </source>
</evidence>
<evidence type="ECO:0000256" key="8">
    <source>
        <dbReference type="ARBA" id="ARBA00022989"/>
    </source>
</evidence>
<feature type="transmembrane region" description="Helical" evidence="11">
    <location>
        <begin position="91"/>
        <end position="114"/>
    </location>
</feature>
<dbReference type="CDD" id="cd06163">
    <property type="entry name" value="S2P-M50_PDZ_RseP-like"/>
    <property type="match status" value="1"/>
</dbReference>
<feature type="transmembrane region" description="Helical" evidence="11">
    <location>
        <begin position="284"/>
        <end position="304"/>
    </location>
</feature>
<evidence type="ECO:0000256" key="3">
    <source>
        <dbReference type="ARBA" id="ARBA00007931"/>
    </source>
</evidence>
<dbReference type="GO" id="GO:0004222">
    <property type="term" value="F:metalloendopeptidase activity"/>
    <property type="evidence" value="ECO:0007669"/>
    <property type="project" value="InterPro"/>
</dbReference>
<keyword evidence="9 11" id="KW-0482">Metalloprotease</keyword>
<evidence type="ECO:0000313" key="14">
    <source>
        <dbReference type="Proteomes" id="UP000231086"/>
    </source>
</evidence>
<dbReference type="EMBL" id="PFEA01000043">
    <property type="protein sequence ID" value="PJE59697.1"/>
    <property type="molecule type" value="Genomic_DNA"/>
</dbReference>
<organism evidence="13 14">
    <name type="scientific">Candidatus Portnoybacteria bacterium CG10_big_fil_rev_8_21_14_0_10_44_7</name>
    <dbReference type="NCBI Taxonomy" id="1974816"/>
    <lineage>
        <taxon>Bacteria</taxon>
        <taxon>Candidatus Portnoyibacteriota</taxon>
    </lineage>
</organism>
<dbReference type="SMART" id="SM00228">
    <property type="entry name" value="PDZ"/>
    <property type="match status" value="1"/>
</dbReference>
<dbReference type="EC" id="3.4.24.-" evidence="11"/>
<keyword evidence="7 11" id="KW-0862">Zinc</keyword>
<proteinExistence type="inferred from homology"/>
<evidence type="ECO:0000256" key="6">
    <source>
        <dbReference type="ARBA" id="ARBA00022801"/>
    </source>
</evidence>
<gene>
    <name evidence="13" type="primary">rseP</name>
    <name evidence="13" type="ORF">COU85_02290</name>
</gene>
<sequence length="361" mass="38986">MLLGIITFILILGVLIFVHELGHFWAAKKNGVRVEEFCLGFPPRIFKIKRGQTIYAIGLIPFGGFVRIYGEDGSGRREKDSFAGKSVWRRAKIISAGVLMNVVLAFAVLAAGYMTGLPAAVGDTQPINNIQIVEVLPDTPAARADLRVGDILLTAHNQQTGQTATLSQTDNLLNFLANNRGQTVMLGVKRGADILNKEIFVREAETTGQGPLGIAVANMGKVSFPWYRALGEALVATITILGLIVVAFAKILATFFTGGASPLAQVSGPVGIYSLSSQAAQMGLGYVLQFSAILSLHLAVINILPLPALDGGRLLFLLIEKIKQKPINRQLEQKIHATGFLILILLMLLITFKDFAKLFHS</sequence>
<dbReference type="InterPro" id="IPR008915">
    <property type="entry name" value="Peptidase_M50"/>
</dbReference>
<dbReference type="Proteomes" id="UP000231086">
    <property type="component" value="Unassembled WGS sequence"/>
</dbReference>
<evidence type="ECO:0000256" key="10">
    <source>
        <dbReference type="ARBA" id="ARBA00023136"/>
    </source>
</evidence>
<feature type="transmembrane region" description="Helical" evidence="11">
    <location>
        <begin position="233"/>
        <end position="253"/>
    </location>
</feature>
<dbReference type="InterPro" id="IPR041489">
    <property type="entry name" value="PDZ_6"/>
</dbReference>
<feature type="domain" description="PDZ" evidence="12">
    <location>
        <begin position="115"/>
        <end position="192"/>
    </location>
</feature>